<keyword evidence="3" id="KW-1185">Reference proteome</keyword>
<protein>
    <submittedName>
        <fullName evidence="2">Uncharacterized protein</fullName>
    </submittedName>
</protein>
<dbReference type="EMBL" id="JAAMPC010000012">
    <property type="protein sequence ID" value="KAG2274050.1"/>
    <property type="molecule type" value="Genomic_DNA"/>
</dbReference>
<dbReference type="AlphaFoldDB" id="A0A8X7UBY8"/>
<comment type="caution">
    <text evidence="2">The sequence shown here is derived from an EMBL/GenBank/DDBJ whole genome shotgun (WGS) entry which is preliminary data.</text>
</comment>
<name>A0A8X7UBY8_BRACI</name>
<evidence type="ECO:0000313" key="3">
    <source>
        <dbReference type="Proteomes" id="UP000886595"/>
    </source>
</evidence>
<proteinExistence type="predicted"/>
<accession>A0A8X7UBY8</accession>
<reference evidence="2 3" key="1">
    <citation type="submission" date="2020-02" db="EMBL/GenBank/DDBJ databases">
        <authorList>
            <person name="Ma Q."/>
            <person name="Huang Y."/>
            <person name="Song X."/>
            <person name="Pei D."/>
        </authorList>
    </citation>
    <scope>NUCLEOTIDE SEQUENCE [LARGE SCALE GENOMIC DNA]</scope>
    <source>
        <strain evidence="2">Sxm20200214</strain>
        <tissue evidence="2">Leaf</tissue>
    </source>
</reference>
<evidence type="ECO:0000256" key="1">
    <source>
        <dbReference type="SAM" id="MobiDB-lite"/>
    </source>
</evidence>
<sequence>MIQQNKPKNPTNTNRSKPKRKTEIQQLHRYTAQHIPRVESTTTGVGADAPTPVALAAWL</sequence>
<feature type="region of interest" description="Disordered" evidence="1">
    <location>
        <begin position="1"/>
        <end position="59"/>
    </location>
</feature>
<organism evidence="2 3">
    <name type="scientific">Brassica carinata</name>
    <name type="common">Ethiopian mustard</name>
    <name type="synonym">Abyssinian cabbage</name>
    <dbReference type="NCBI Taxonomy" id="52824"/>
    <lineage>
        <taxon>Eukaryota</taxon>
        <taxon>Viridiplantae</taxon>
        <taxon>Streptophyta</taxon>
        <taxon>Embryophyta</taxon>
        <taxon>Tracheophyta</taxon>
        <taxon>Spermatophyta</taxon>
        <taxon>Magnoliopsida</taxon>
        <taxon>eudicotyledons</taxon>
        <taxon>Gunneridae</taxon>
        <taxon>Pentapetalae</taxon>
        <taxon>rosids</taxon>
        <taxon>malvids</taxon>
        <taxon>Brassicales</taxon>
        <taxon>Brassicaceae</taxon>
        <taxon>Brassiceae</taxon>
        <taxon>Brassica</taxon>
    </lineage>
</organism>
<evidence type="ECO:0000313" key="2">
    <source>
        <dbReference type="EMBL" id="KAG2274050.1"/>
    </source>
</evidence>
<dbReference type="Proteomes" id="UP000886595">
    <property type="component" value="Unassembled WGS sequence"/>
</dbReference>
<feature type="compositionally biased region" description="Polar residues" evidence="1">
    <location>
        <begin position="1"/>
        <end position="15"/>
    </location>
</feature>
<gene>
    <name evidence="2" type="ORF">Bca52824_056605</name>
</gene>